<name>A0ABT2EE62_9GAMM</name>
<dbReference type="Gene3D" id="3.30.70.100">
    <property type="match status" value="1"/>
</dbReference>
<keyword evidence="2" id="KW-0560">Oxidoreductase</keyword>
<dbReference type="SUPFAM" id="SSF54909">
    <property type="entry name" value="Dimeric alpha+beta barrel"/>
    <property type="match status" value="1"/>
</dbReference>
<organism evidence="2 3">
    <name type="scientific">Halomonas dongshanensis</name>
    <dbReference type="NCBI Taxonomy" id="2890835"/>
    <lineage>
        <taxon>Bacteria</taxon>
        <taxon>Pseudomonadati</taxon>
        <taxon>Pseudomonadota</taxon>
        <taxon>Gammaproteobacteria</taxon>
        <taxon>Oceanospirillales</taxon>
        <taxon>Halomonadaceae</taxon>
        <taxon>Halomonas</taxon>
    </lineage>
</organism>
<sequence length="95" mass="10969">MLNVIIERRIMPGLEEEYENAARSAMHASLGVSGFIGGETLVALDRADQRLMVTRWRDERAWKAWYTSEARAIAMQRILPLLCEEETVRLYQSAR</sequence>
<dbReference type="InterPro" id="IPR007138">
    <property type="entry name" value="ABM_dom"/>
</dbReference>
<reference evidence="2" key="1">
    <citation type="submission" date="2021-11" db="EMBL/GenBank/DDBJ databases">
        <title>Halomonas sp., isolated from a coastal aquaculture zone in Dongshan Bay.</title>
        <authorList>
            <person name="Lin W."/>
        </authorList>
    </citation>
    <scope>NUCLEOTIDE SEQUENCE</scope>
    <source>
        <strain evidence="2">Yzlin-01</strain>
    </source>
</reference>
<proteinExistence type="predicted"/>
<gene>
    <name evidence="2" type="ORF">LLY24_11160</name>
</gene>
<protein>
    <submittedName>
        <fullName evidence="2">Antibiotic biosynthesis monooxygenase</fullName>
    </submittedName>
</protein>
<comment type="caution">
    <text evidence="2">The sequence shown here is derived from an EMBL/GenBank/DDBJ whole genome shotgun (WGS) entry which is preliminary data.</text>
</comment>
<dbReference type="Proteomes" id="UP001165542">
    <property type="component" value="Unassembled WGS sequence"/>
</dbReference>
<dbReference type="GO" id="GO:0004497">
    <property type="term" value="F:monooxygenase activity"/>
    <property type="evidence" value="ECO:0007669"/>
    <property type="project" value="UniProtKB-KW"/>
</dbReference>
<dbReference type="RefSeq" id="WP_259036378.1">
    <property type="nucleotide sequence ID" value="NZ_JAJISC010000005.1"/>
</dbReference>
<dbReference type="EMBL" id="JAJISC010000005">
    <property type="protein sequence ID" value="MCS2609869.1"/>
    <property type="molecule type" value="Genomic_DNA"/>
</dbReference>
<dbReference type="PROSITE" id="PS51725">
    <property type="entry name" value="ABM"/>
    <property type="match status" value="1"/>
</dbReference>
<evidence type="ECO:0000313" key="2">
    <source>
        <dbReference type="EMBL" id="MCS2609869.1"/>
    </source>
</evidence>
<dbReference type="Pfam" id="PF03992">
    <property type="entry name" value="ABM"/>
    <property type="match status" value="1"/>
</dbReference>
<dbReference type="InterPro" id="IPR011008">
    <property type="entry name" value="Dimeric_a/b-barrel"/>
</dbReference>
<keyword evidence="2" id="KW-0503">Monooxygenase</keyword>
<accession>A0ABT2EE62</accession>
<evidence type="ECO:0000313" key="3">
    <source>
        <dbReference type="Proteomes" id="UP001165542"/>
    </source>
</evidence>
<evidence type="ECO:0000259" key="1">
    <source>
        <dbReference type="PROSITE" id="PS51725"/>
    </source>
</evidence>
<keyword evidence="3" id="KW-1185">Reference proteome</keyword>
<feature type="domain" description="ABM" evidence="1">
    <location>
        <begin position="2"/>
        <end position="91"/>
    </location>
</feature>